<dbReference type="Pfam" id="PF13508">
    <property type="entry name" value="Acetyltransf_7"/>
    <property type="match status" value="1"/>
</dbReference>
<dbReference type="PANTHER" id="PTHR43233">
    <property type="entry name" value="FAMILY N-ACETYLTRANSFERASE, PUTATIVE (AFU_ORTHOLOGUE AFUA_6G03350)-RELATED"/>
    <property type="match status" value="1"/>
</dbReference>
<dbReference type="InterPro" id="IPR053144">
    <property type="entry name" value="Acetyltransferase_Butenolide"/>
</dbReference>
<name>A0ABZ2YT05_9BACT</name>
<evidence type="ECO:0000259" key="1">
    <source>
        <dbReference type="PROSITE" id="PS51186"/>
    </source>
</evidence>
<organism evidence="2 3">
    <name type="scientific">Chitinophaga pollutisoli</name>
    <dbReference type="NCBI Taxonomy" id="3133966"/>
    <lineage>
        <taxon>Bacteria</taxon>
        <taxon>Pseudomonadati</taxon>
        <taxon>Bacteroidota</taxon>
        <taxon>Chitinophagia</taxon>
        <taxon>Chitinophagales</taxon>
        <taxon>Chitinophagaceae</taxon>
        <taxon>Chitinophaga</taxon>
    </lineage>
</organism>
<dbReference type="SUPFAM" id="SSF55729">
    <property type="entry name" value="Acyl-CoA N-acyltransferases (Nat)"/>
    <property type="match status" value="1"/>
</dbReference>
<dbReference type="CDD" id="cd04301">
    <property type="entry name" value="NAT_SF"/>
    <property type="match status" value="1"/>
</dbReference>
<dbReference type="EMBL" id="CP149822">
    <property type="protein sequence ID" value="WZN42614.1"/>
    <property type="molecule type" value="Genomic_DNA"/>
</dbReference>
<dbReference type="RefSeq" id="WP_341837448.1">
    <property type="nucleotide sequence ID" value="NZ_CP149822.1"/>
</dbReference>
<keyword evidence="3" id="KW-1185">Reference proteome</keyword>
<dbReference type="PROSITE" id="PS51186">
    <property type="entry name" value="GNAT"/>
    <property type="match status" value="1"/>
</dbReference>
<dbReference type="PANTHER" id="PTHR43233:SF1">
    <property type="entry name" value="FAMILY N-ACETYLTRANSFERASE, PUTATIVE (AFU_ORTHOLOGUE AFUA_6G03350)-RELATED"/>
    <property type="match status" value="1"/>
</dbReference>
<dbReference type="Proteomes" id="UP001485459">
    <property type="component" value="Chromosome"/>
</dbReference>
<protein>
    <submittedName>
        <fullName evidence="2">GNAT family N-acetyltransferase</fullName>
    </submittedName>
</protein>
<sequence length="155" mass="17701">MQQPLEATKGNYRITTDKQALQLPVIHRYLSVDSYWAQDIPASLVATSIEHSLCFGMFHAGEQVGFARVVTDYATFGYLADVFVLAEHRGQGLSKWLMEVILSHPGLQQLRRMLLMTQDAQGLYEQYGFTVWEYPERCMSKRIGASYSEMKNQKA</sequence>
<feature type="domain" description="N-acetyltransferase" evidence="1">
    <location>
        <begin position="10"/>
        <end position="144"/>
    </location>
</feature>
<dbReference type="Gene3D" id="3.40.630.30">
    <property type="match status" value="1"/>
</dbReference>
<reference evidence="3" key="1">
    <citation type="submission" date="2024-03" db="EMBL/GenBank/DDBJ databases">
        <title>Chitinophaga horti sp. nov., isolated from garden soil.</title>
        <authorList>
            <person name="Lee D.S."/>
            <person name="Han D.M."/>
            <person name="Baek J.H."/>
            <person name="Choi D.G."/>
            <person name="Jeon J.H."/>
            <person name="Jeon C.O."/>
        </authorList>
    </citation>
    <scope>NUCLEOTIDE SEQUENCE [LARGE SCALE GENOMIC DNA]</scope>
    <source>
        <strain evidence="3">GPA1</strain>
    </source>
</reference>
<gene>
    <name evidence="2" type="ORF">WJU16_06145</name>
</gene>
<accession>A0ABZ2YT05</accession>
<dbReference type="InterPro" id="IPR016181">
    <property type="entry name" value="Acyl_CoA_acyltransferase"/>
</dbReference>
<evidence type="ECO:0000313" key="3">
    <source>
        <dbReference type="Proteomes" id="UP001485459"/>
    </source>
</evidence>
<evidence type="ECO:0000313" key="2">
    <source>
        <dbReference type="EMBL" id="WZN42614.1"/>
    </source>
</evidence>
<dbReference type="InterPro" id="IPR000182">
    <property type="entry name" value="GNAT_dom"/>
</dbReference>
<proteinExistence type="predicted"/>